<organism evidence="1 2">
    <name type="scientific">Haemaphysalis longicornis</name>
    <name type="common">Bush tick</name>
    <dbReference type="NCBI Taxonomy" id="44386"/>
    <lineage>
        <taxon>Eukaryota</taxon>
        <taxon>Metazoa</taxon>
        <taxon>Ecdysozoa</taxon>
        <taxon>Arthropoda</taxon>
        <taxon>Chelicerata</taxon>
        <taxon>Arachnida</taxon>
        <taxon>Acari</taxon>
        <taxon>Parasitiformes</taxon>
        <taxon>Ixodida</taxon>
        <taxon>Ixodoidea</taxon>
        <taxon>Ixodidae</taxon>
        <taxon>Haemaphysalinae</taxon>
        <taxon>Haemaphysalis</taxon>
    </lineage>
</organism>
<accession>A0A9J6G0H0</accession>
<dbReference type="VEuPathDB" id="VectorBase:HLOH_046107"/>
<dbReference type="AlphaFoldDB" id="A0A9J6G0H0"/>
<dbReference type="EMBL" id="JABSTR010000005">
    <property type="protein sequence ID" value="KAH9371926.1"/>
    <property type="molecule type" value="Genomic_DNA"/>
</dbReference>
<sequence>MSHIIYAAAMHKWYASEKNKLEAISRKSIKKVLGVPVNSSTERLLQLGVRNTLDEVIEAQETAQISRLSSTPVGREILAVLGLGPTVVEERKCAMSDHLRDNIMVAPFPKNVHPQHNAGRRRARAVALLRQIKASPHTVSFVDTAQ</sequence>
<keyword evidence="2" id="KW-1185">Reference proteome</keyword>
<evidence type="ECO:0000313" key="1">
    <source>
        <dbReference type="EMBL" id="KAH9371926.1"/>
    </source>
</evidence>
<protein>
    <submittedName>
        <fullName evidence="1">Uncharacterized protein</fullName>
    </submittedName>
</protein>
<reference evidence="1 2" key="1">
    <citation type="journal article" date="2020" name="Cell">
        <title>Large-Scale Comparative Analyses of Tick Genomes Elucidate Their Genetic Diversity and Vector Capacities.</title>
        <authorList>
            <consortium name="Tick Genome and Microbiome Consortium (TIGMIC)"/>
            <person name="Jia N."/>
            <person name="Wang J."/>
            <person name="Shi W."/>
            <person name="Du L."/>
            <person name="Sun Y."/>
            <person name="Zhan W."/>
            <person name="Jiang J.F."/>
            <person name="Wang Q."/>
            <person name="Zhang B."/>
            <person name="Ji P."/>
            <person name="Bell-Sakyi L."/>
            <person name="Cui X.M."/>
            <person name="Yuan T.T."/>
            <person name="Jiang B.G."/>
            <person name="Yang W.F."/>
            <person name="Lam T.T."/>
            <person name="Chang Q.C."/>
            <person name="Ding S.J."/>
            <person name="Wang X.J."/>
            <person name="Zhu J.G."/>
            <person name="Ruan X.D."/>
            <person name="Zhao L."/>
            <person name="Wei J.T."/>
            <person name="Ye R.Z."/>
            <person name="Que T.C."/>
            <person name="Du C.H."/>
            <person name="Zhou Y.H."/>
            <person name="Cheng J.X."/>
            <person name="Dai P.F."/>
            <person name="Guo W.B."/>
            <person name="Han X.H."/>
            <person name="Huang E.J."/>
            <person name="Li L.F."/>
            <person name="Wei W."/>
            <person name="Gao Y.C."/>
            <person name="Liu J.Z."/>
            <person name="Shao H.Z."/>
            <person name="Wang X."/>
            <person name="Wang C.C."/>
            <person name="Yang T.C."/>
            <person name="Huo Q.B."/>
            <person name="Li W."/>
            <person name="Chen H.Y."/>
            <person name="Chen S.E."/>
            <person name="Zhou L.G."/>
            <person name="Ni X.B."/>
            <person name="Tian J.H."/>
            <person name="Sheng Y."/>
            <person name="Liu T."/>
            <person name="Pan Y.S."/>
            <person name="Xia L.Y."/>
            <person name="Li J."/>
            <person name="Zhao F."/>
            <person name="Cao W.C."/>
        </authorList>
    </citation>
    <scope>NUCLEOTIDE SEQUENCE [LARGE SCALE GENOMIC DNA]</scope>
    <source>
        <strain evidence="1">HaeL-2018</strain>
    </source>
</reference>
<dbReference type="OMA" id="MSHIIYA"/>
<dbReference type="Proteomes" id="UP000821853">
    <property type="component" value="Chromosome 3"/>
</dbReference>
<name>A0A9J6G0H0_HAELO</name>
<gene>
    <name evidence="1" type="ORF">HPB48_021055</name>
</gene>
<proteinExistence type="predicted"/>
<comment type="caution">
    <text evidence="1">The sequence shown here is derived from an EMBL/GenBank/DDBJ whole genome shotgun (WGS) entry which is preliminary data.</text>
</comment>
<dbReference type="OrthoDB" id="10494482at2759"/>
<evidence type="ECO:0000313" key="2">
    <source>
        <dbReference type="Proteomes" id="UP000821853"/>
    </source>
</evidence>